<dbReference type="PANTHER" id="PTHR42700">
    <property type="entry name" value="SULFATE ADENYLYLTRANSFERASE"/>
    <property type="match status" value="1"/>
</dbReference>
<organism evidence="10 11">
    <name type="scientific">Vibrio marisflavi CECT 7928</name>
    <dbReference type="NCBI Taxonomy" id="634439"/>
    <lineage>
        <taxon>Bacteria</taxon>
        <taxon>Pseudomonadati</taxon>
        <taxon>Pseudomonadota</taxon>
        <taxon>Gammaproteobacteria</taxon>
        <taxon>Vibrionales</taxon>
        <taxon>Vibrionaceae</taxon>
        <taxon>Vibrio</taxon>
    </lineage>
</organism>
<feature type="binding site" evidence="7">
    <location>
        <begin position="43"/>
        <end position="50"/>
    </location>
    <ligand>
        <name>ATP</name>
        <dbReference type="ChEBI" id="CHEBI:30616"/>
    </ligand>
</feature>
<keyword evidence="4 7" id="KW-0808">Transferase</keyword>
<evidence type="ECO:0000256" key="1">
    <source>
        <dbReference type="ARBA" id="ARBA00001823"/>
    </source>
</evidence>
<evidence type="ECO:0000256" key="3">
    <source>
        <dbReference type="ARBA" id="ARBA00012121"/>
    </source>
</evidence>
<evidence type="ECO:0000256" key="4">
    <source>
        <dbReference type="ARBA" id="ARBA00022679"/>
    </source>
</evidence>
<keyword evidence="11" id="KW-1185">Reference proteome</keyword>
<dbReference type="NCBIfam" id="NF003013">
    <property type="entry name" value="PRK03846.1"/>
    <property type="match status" value="1"/>
</dbReference>
<dbReference type="EMBL" id="CAKLDM010000002">
    <property type="protein sequence ID" value="CAH0539969.1"/>
    <property type="molecule type" value="Genomic_DNA"/>
</dbReference>
<dbReference type="RefSeq" id="WP_237362011.1">
    <property type="nucleotide sequence ID" value="NZ_CAKLDM010000002.1"/>
</dbReference>
<evidence type="ECO:0000313" key="10">
    <source>
        <dbReference type="EMBL" id="CAH0539969.1"/>
    </source>
</evidence>
<dbReference type="Gene3D" id="3.40.50.300">
    <property type="entry name" value="P-loop containing nucleotide triphosphate hydrolases"/>
    <property type="match status" value="1"/>
</dbReference>
<comment type="caution">
    <text evidence="10">The sequence shown here is derived from an EMBL/GenBank/DDBJ whole genome shotgun (WGS) entry which is preliminary data.</text>
</comment>
<evidence type="ECO:0000313" key="11">
    <source>
        <dbReference type="Proteomes" id="UP000838748"/>
    </source>
</evidence>
<name>A0ABN8E8J8_9VIBR</name>
<proteinExistence type="inferred from homology"/>
<evidence type="ECO:0000256" key="5">
    <source>
        <dbReference type="ARBA" id="ARBA00022741"/>
    </source>
</evidence>
<evidence type="ECO:0000256" key="6">
    <source>
        <dbReference type="ARBA" id="ARBA00022840"/>
    </source>
</evidence>
<evidence type="ECO:0000256" key="7">
    <source>
        <dbReference type="HAMAP-Rule" id="MF_00065"/>
    </source>
</evidence>
<comment type="similarity">
    <text evidence="7 8">Belongs to the APS kinase family.</text>
</comment>
<comment type="function">
    <text evidence="7 8">Catalyzes the synthesis of activated sulfate.</text>
</comment>
<reference evidence="10" key="1">
    <citation type="submission" date="2021-11" db="EMBL/GenBank/DDBJ databases">
        <authorList>
            <person name="Rodrigo-Torres L."/>
            <person name="Arahal R. D."/>
            <person name="Lucena T."/>
        </authorList>
    </citation>
    <scope>NUCLEOTIDE SEQUENCE</scope>
    <source>
        <strain evidence="10">CECT 7928</strain>
    </source>
</reference>
<dbReference type="InterPro" id="IPR027417">
    <property type="entry name" value="P-loop_NTPase"/>
</dbReference>
<comment type="catalytic activity">
    <reaction evidence="1 7 8">
        <text>adenosine 5'-phosphosulfate + ATP = 3'-phosphoadenylyl sulfate + ADP + H(+)</text>
        <dbReference type="Rhea" id="RHEA:24152"/>
        <dbReference type="ChEBI" id="CHEBI:15378"/>
        <dbReference type="ChEBI" id="CHEBI:30616"/>
        <dbReference type="ChEBI" id="CHEBI:58243"/>
        <dbReference type="ChEBI" id="CHEBI:58339"/>
        <dbReference type="ChEBI" id="CHEBI:456216"/>
        <dbReference type="EC" id="2.7.1.25"/>
    </reaction>
</comment>
<evidence type="ECO:0000256" key="2">
    <source>
        <dbReference type="ARBA" id="ARBA00004806"/>
    </source>
</evidence>
<accession>A0ABN8E8J8</accession>
<dbReference type="Proteomes" id="UP000838748">
    <property type="component" value="Unassembled WGS sequence"/>
</dbReference>
<keyword evidence="7 8" id="KW-0418">Kinase</keyword>
<evidence type="ECO:0000259" key="9">
    <source>
        <dbReference type="Pfam" id="PF01583"/>
    </source>
</evidence>
<dbReference type="GO" id="GO:0004020">
    <property type="term" value="F:adenylylsulfate kinase activity"/>
    <property type="evidence" value="ECO:0007669"/>
    <property type="project" value="UniProtKB-EC"/>
</dbReference>
<keyword evidence="5 7" id="KW-0547">Nucleotide-binding</keyword>
<dbReference type="SUPFAM" id="SSF52540">
    <property type="entry name" value="P-loop containing nucleoside triphosphate hydrolases"/>
    <property type="match status" value="1"/>
</dbReference>
<feature type="domain" description="APS kinase" evidence="9">
    <location>
        <begin position="36"/>
        <end position="184"/>
    </location>
</feature>
<dbReference type="NCBIfam" id="TIGR00455">
    <property type="entry name" value="apsK"/>
    <property type="match status" value="1"/>
</dbReference>
<dbReference type="InterPro" id="IPR059117">
    <property type="entry name" value="APS_kinase_dom"/>
</dbReference>
<feature type="active site" description="Phosphoserine intermediate" evidence="7">
    <location>
        <position position="117"/>
    </location>
</feature>
<keyword evidence="6 7" id="KW-0067">ATP-binding</keyword>
<sequence length="212" mass="23685">MTVYERKENESVSDDIVWHNSAVSNKDRASLKNQTPVVLWFTGLSGSGKSTIANAVESLLFQLGKHSYLLDGDNVRHGLNKDLDFSNAARVENIRRISEVANLFVDSGTIVLTAFISPFVADREQARKVMKKGQFLEVFIDTPIEVCEQRDPKGLYKKARAGEISNFTGIDSQYESPTNPEIHIHTSSKTVEQCAKQVVEKLKEFGYLDVSS</sequence>
<evidence type="ECO:0000256" key="8">
    <source>
        <dbReference type="RuleBase" id="RU004347"/>
    </source>
</evidence>
<dbReference type="HAMAP" id="MF_00065">
    <property type="entry name" value="Adenylyl_sulf_kinase"/>
    <property type="match status" value="1"/>
</dbReference>
<dbReference type="CDD" id="cd02027">
    <property type="entry name" value="APSK"/>
    <property type="match status" value="1"/>
</dbReference>
<dbReference type="InterPro" id="IPR002891">
    <property type="entry name" value="APS"/>
</dbReference>
<dbReference type="PANTHER" id="PTHR42700:SF3">
    <property type="entry name" value="BIFUNCTIONAL SAT_APS KINASE-RELATED"/>
    <property type="match status" value="1"/>
</dbReference>
<comment type="pathway">
    <text evidence="2 7 8">Sulfur metabolism; hydrogen sulfide biosynthesis; sulfite from sulfate: step 2/3.</text>
</comment>
<dbReference type="Pfam" id="PF01583">
    <property type="entry name" value="APS_kinase"/>
    <property type="match status" value="1"/>
</dbReference>
<keyword evidence="7" id="KW-0597">Phosphoprotein</keyword>
<protein>
    <recommendedName>
        <fullName evidence="3 7">Adenylyl-sulfate kinase</fullName>
        <ecNumber evidence="3 7">2.7.1.25</ecNumber>
    </recommendedName>
    <alternativeName>
        <fullName evidence="7">APS kinase</fullName>
    </alternativeName>
    <alternativeName>
        <fullName evidence="7">ATP adenosine-5'-phosphosulfate 3'-phosphotransferase</fullName>
    </alternativeName>
    <alternativeName>
        <fullName evidence="7">Adenosine-5'-phosphosulfate kinase</fullName>
    </alternativeName>
</protein>
<dbReference type="InterPro" id="IPR050512">
    <property type="entry name" value="Sulf_AdTrans/APS_kinase"/>
</dbReference>
<dbReference type="EC" id="2.7.1.25" evidence="3 7"/>
<gene>
    <name evidence="10" type="primary">cysC_1</name>
    <name evidence="7" type="synonym">cysC</name>
    <name evidence="10" type="ORF">VMF7928_02549</name>
</gene>